<sequence>MTDTIENGHDVAMDYVEDEALEQIVDQMWASYFAHTDYLAPSFDPHDIEGDILCASVTISGGRPGIVTVSVEKAAAVPLSAALLQEDGDLTDEDVYDSLGEVANIVGGNIKALVPDAGPLGLPVVSTAKPLHGSSGRLAARLDGSWQGHWLTFEVWLAAAGDQTQEG</sequence>
<evidence type="ECO:0000313" key="4">
    <source>
        <dbReference type="Proteomes" id="UP000533269"/>
    </source>
</evidence>
<name>A0A7W4TLC3_KINRA</name>
<evidence type="ECO:0000259" key="2">
    <source>
        <dbReference type="Pfam" id="PF13690"/>
    </source>
</evidence>
<gene>
    <name evidence="3" type="ORF">FHR75_001830</name>
</gene>
<organism evidence="3 4">
    <name type="scientific">Kineococcus radiotolerans</name>
    <dbReference type="NCBI Taxonomy" id="131568"/>
    <lineage>
        <taxon>Bacteria</taxon>
        <taxon>Bacillati</taxon>
        <taxon>Actinomycetota</taxon>
        <taxon>Actinomycetes</taxon>
        <taxon>Kineosporiales</taxon>
        <taxon>Kineosporiaceae</taxon>
        <taxon>Kineococcus</taxon>
    </lineage>
</organism>
<dbReference type="Gene3D" id="3.40.1550.10">
    <property type="entry name" value="CheC-like"/>
    <property type="match status" value="1"/>
</dbReference>
<evidence type="ECO:0000313" key="3">
    <source>
        <dbReference type="EMBL" id="MBB2901042.1"/>
    </source>
</evidence>
<dbReference type="Pfam" id="PF13690">
    <property type="entry name" value="CheX"/>
    <property type="match status" value="1"/>
</dbReference>
<evidence type="ECO:0000256" key="1">
    <source>
        <dbReference type="ARBA" id="ARBA00022500"/>
    </source>
</evidence>
<dbReference type="EMBL" id="JACHVY010000001">
    <property type="protein sequence ID" value="MBB2901042.1"/>
    <property type="molecule type" value="Genomic_DNA"/>
</dbReference>
<dbReference type="RefSeq" id="WP_012085361.1">
    <property type="nucleotide sequence ID" value="NZ_JACHVY010000001.1"/>
</dbReference>
<dbReference type="InterPro" id="IPR028051">
    <property type="entry name" value="CheX-like_dom"/>
</dbReference>
<proteinExistence type="predicted"/>
<dbReference type="Proteomes" id="UP000533269">
    <property type="component" value="Unassembled WGS sequence"/>
</dbReference>
<dbReference type="SUPFAM" id="SSF103039">
    <property type="entry name" value="CheC-like"/>
    <property type="match status" value="1"/>
</dbReference>
<reference evidence="3 4" key="1">
    <citation type="submission" date="2020-08" db="EMBL/GenBank/DDBJ databases">
        <title>The Agave Microbiome: Exploring the role of microbial communities in plant adaptations to desert environments.</title>
        <authorList>
            <person name="Partida-Martinez L.P."/>
        </authorList>
    </citation>
    <scope>NUCLEOTIDE SEQUENCE [LARGE SCALE GENOMIC DNA]</scope>
    <source>
        <strain evidence="3 4">AS2.23</strain>
    </source>
</reference>
<protein>
    <submittedName>
        <fullName evidence="3">Chemotaxis protein CheX</fullName>
    </submittedName>
</protein>
<comment type="caution">
    <text evidence="3">The sequence shown here is derived from an EMBL/GenBank/DDBJ whole genome shotgun (WGS) entry which is preliminary data.</text>
</comment>
<reference evidence="3 4" key="2">
    <citation type="submission" date="2020-08" db="EMBL/GenBank/DDBJ databases">
        <authorList>
            <person name="Partida-Martinez L."/>
            <person name="Huntemann M."/>
            <person name="Clum A."/>
            <person name="Wang J."/>
            <person name="Palaniappan K."/>
            <person name="Ritter S."/>
            <person name="Chen I.-M."/>
            <person name="Stamatis D."/>
            <person name="Reddy T."/>
            <person name="O'Malley R."/>
            <person name="Daum C."/>
            <person name="Shapiro N."/>
            <person name="Ivanova N."/>
            <person name="Kyrpides N."/>
            <person name="Woyke T."/>
        </authorList>
    </citation>
    <scope>NUCLEOTIDE SEQUENCE [LARGE SCALE GENOMIC DNA]</scope>
    <source>
        <strain evidence="3 4">AS2.23</strain>
    </source>
</reference>
<dbReference type="OMA" id="TYDENQP"/>
<dbReference type="GO" id="GO:0006935">
    <property type="term" value="P:chemotaxis"/>
    <property type="evidence" value="ECO:0007669"/>
    <property type="project" value="UniProtKB-KW"/>
</dbReference>
<dbReference type="InterPro" id="IPR028976">
    <property type="entry name" value="CheC-like_sf"/>
</dbReference>
<keyword evidence="1" id="KW-0145">Chemotaxis</keyword>
<accession>A0A7W4TLC3</accession>
<dbReference type="AlphaFoldDB" id="A0A7W4TLC3"/>
<feature type="domain" description="Chemotaxis phosphatase CheX-like" evidence="2">
    <location>
        <begin position="54"/>
        <end position="129"/>
    </location>
</feature>